<name>A0A1B0DGP5_PHLPP</name>
<dbReference type="AlphaFoldDB" id="A0A1B0DGP5"/>
<keyword evidence="2" id="KW-1185">Reference proteome</keyword>
<sequence>RNAALAGDDTNGPWPAKRRRNSLAVSEGIVADNPHLVLLFYLSQLFLRELIKSYRLVQVIPMDMSGYYETCSSPATSSEQESEEKKD</sequence>
<evidence type="ECO:0000313" key="1">
    <source>
        <dbReference type="EnsemblMetazoa" id="PPAI007329-PA"/>
    </source>
</evidence>
<protein>
    <submittedName>
        <fullName evidence="1">Uncharacterized protein</fullName>
    </submittedName>
</protein>
<proteinExistence type="predicted"/>
<dbReference type="Proteomes" id="UP000092462">
    <property type="component" value="Unassembled WGS sequence"/>
</dbReference>
<dbReference type="EnsemblMetazoa" id="PPAI007329-RA">
    <property type="protein sequence ID" value="PPAI007329-PA"/>
    <property type="gene ID" value="PPAI007329"/>
</dbReference>
<accession>A0A1B0DGP5</accession>
<reference evidence="1" key="1">
    <citation type="submission" date="2022-08" db="UniProtKB">
        <authorList>
            <consortium name="EnsemblMetazoa"/>
        </authorList>
    </citation>
    <scope>IDENTIFICATION</scope>
    <source>
        <strain evidence="1">Israel</strain>
    </source>
</reference>
<evidence type="ECO:0000313" key="2">
    <source>
        <dbReference type="Proteomes" id="UP000092462"/>
    </source>
</evidence>
<dbReference type="VEuPathDB" id="VectorBase:PPAI007329"/>
<organism evidence="1 2">
    <name type="scientific">Phlebotomus papatasi</name>
    <name type="common">Sandfly</name>
    <dbReference type="NCBI Taxonomy" id="29031"/>
    <lineage>
        <taxon>Eukaryota</taxon>
        <taxon>Metazoa</taxon>
        <taxon>Ecdysozoa</taxon>
        <taxon>Arthropoda</taxon>
        <taxon>Hexapoda</taxon>
        <taxon>Insecta</taxon>
        <taxon>Pterygota</taxon>
        <taxon>Neoptera</taxon>
        <taxon>Endopterygota</taxon>
        <taxon>Diptera</taxon>
        <taxon>Nematocera</taxon>
        <taxon>Psychodoidea</taxon>
        <taxon>Psychodidae</taxon>
        <taxon>Phlebotomus</taxon>
        <taxon>Phlebotomus</taxon>
    </lineage>
</organism>
<dbReference type="EMBL" id="AJVK01060153">
    <property type="status" value="NOT_ANNOTATED_CDS"/>
    <property type="molecule type" value="Genomic_DNA"/>
</dbReference>